<dbReference type="CDD" id="cd00130">
    <property type="entry name" value="PAS"/>
    <property type="match status" value="1"/>
</dbReference>
<dbReference type="InterPro" id="IPR035965">
    <property type="entry name" value="PAS-like_dom_sf"/>
</dbReference>
<dbReference type="Gene3D" id="3.30.450.20">
    <property type="entry name" value="PAS domain"/>
    <property type="match status" value="1"/>
</dbReference>
<dbReference type="Pfam" id="PF00512">
    <property type="entry name" value="HisKA"/>
    <property type="match status" value="1"/>
</dbReference>
<dbReference type="PANTHER" id="PTHR43065">
    <property type="entry name" value="SENSOR HISTIDINE KINASE"/>
    <property type="match status" value="1"/>
</dbReference>
<reference evidence="11 12" key="1">
    <citation type="submission" date="2023-10" db="EMBL/GenBank/DDBJ databases">
        <title>Two novel species belonging to the OM43/NOR5 clade.</title>
        <authorList>
            <person name="Park M."/>
        </authorList>
    </citation>
    <scope>NUCLEOTIDE SEQUENCE [LARGE SCALE GENOMIC DNA]</scope>
    <source>
        <strain evidence="11 12">IMCC45268</strain>
    </source>
</reference>
<dbReference type="InterPro" id="IPR003594">
    <property type="entry name" value="HATPase_dom"/>
</dbReference>
<evidence type="ECO:0000256" key="5">
    <source>
        <dbReference type="ARBA" id="ARBA00022741"/>
    </source>
</evidence>
<keyword evidence="4" id="KW-0808">Transferase</keyword>
<feature type="domain" description="Histidine kinase" evidence="9">
    <location>
        <begin position="154"/>
        <end position="369"/>
    </location>
</feature>
<evidence type="ECO:0000256" key="2">
    <source>
        <dbReference type="ARBA" id="ARBA00012438"/>
    </source>
</evidence>
<dbReference type="InterPro" id="IPR036890">
    <property type="entry name" value="HATPase_C_sf"/>
</dbReference>
<dbReference type="CDD" id="cd00075">
    <property type="entry name" value="HATPase"/>
    <property type="match status" value="1"/>
</dbReference>
<dbReference type="SMART" id="SM00091">
    <property type="entry name" value="PAS"/>
    <property type="match status" value="1"/>
</dbReference>
<evidence type="ECO:0000313" key="12">
    <source>
        <dbReference type="Proteomes" id="UP001626549"/>
    </source>
</evidence>
<dbReference type="SUPFAM" id="SSF55785">
    <property type="entry name" value="PYP-like sensor domain (PAS domain)"/>
    <property type="match status" value="1"/>
</dbReference>
<evidence type="ECO:0000259" key="10">
    <source>
        <dbReference type="PROSITE" id="PS50112"/>
    </source>
</evidence>
<keyword evidence="5" id="KW-0547">Nucleotide-binding</keyword>
<dbReference type="PRINTS" id="PR00344">
    <property type="entry name" value="BCTRLSENSOR"/>
</dbReference>
<dbReference type="Gene3D" id="3.30.565.10">
    <property type="entry name" value="Histidine kinase-like ATPase, C-terminal domain"/>
    <property type="match status" value="1"/>
</dbReference>
<dbReference type="CDD" id="cd00082">
    <property type="entry name" value="HisKA"/>
    <property type="match status" value="1"/>
</dbReference>
<feature type="domain" description="PAS" evidence="10">
    <location>
        <begin position="23"/>
        <end position="76"/>
    </location>
</feature>
<dbReference type="Gene3D" id="1.10.287.130">
    <property type="match status" value="1"/>
</dbReference>
<evidence type="ECO:0000256" key="6">
    <source>
        <dbReference type="ARBA" id="ARBA00022777"/>
    </source>
</evidence>
<dbReference type="SUPFAM" id="SSF55874">
    <property type="entry name" value="ATPase domain of HSP90 chaperone/DNA topoisomerase II/histidine kinase"/>
    <property type="match status" value="1"/>
</dbReference>
<protein>
    <recommendedName>
        <fullName evidence="2">histidine kinase</fullName>
        <ecNumber evidence="2">2.7.13.3</ecNumber>
    </recommendedName>
</protein>
<keyword evidence="8" id="KW-0902">Two-component regulatory system</keyword>
<dbReference type="EMBL" id="CP136865">
    <property type="protein sequence ID" value="WOJ98063.1"/>
    <property type="molecule type" value="Genomic_DNA"/>
</dbReference>
<dbReference type="PROSITE" id="PS50112">
    <property type="entry name" value="PAS"/>
    <property type="match status" value="1"/>
</dbReference>
<proteinExistence type="predicted"/>
<organism evidence="11 12">
    <name type="scientific">Congregibacter brevis</name>
    <dbReference type="NCBI Taxonomy" id="3081201"/>
    <lineage>
        <taxon>Bacteria</taxon>
        <taxon>Pseudomonadati</taxon>
        <taxon>Pseudomonadota</taxon>
        <taxon>Gammaproteobacteria</taxon>
        <taxon>Cellvibrionales</taxon>
        <taxon>Halieaceae</taxon>
        <taxon>Congregibacter</taxon>
    </lineage>
</organism>
<dbReference type="EC" id="2.7.13.3" evidence="2"/>
<dbReference type="InterPro" id="IPR005467">
    <property type="entry name" value="His_kinase_dom"/>
</dbReference>
<evidence type="ECO:0000259" key="9">
    <source>
        <dbReference type="PROSITE" id="PS50109"/>
    </source>
</evidence>
<dbReference type="NCBIfam" id="TIGR00229">
    <property type="entry name" value="sensory_box"/>
    <property type="match status" value="1"/>
</dbReference>
<name>A0ABZ0IH96_9GAMM</name>
<dbReference type="PROSITE" id="PS50109">
    <property type="entry name" value="HIS_KIN"/>
    <property type="match status" value="1"/>
</dbReference>
<dbReference type="SMART" id="SM00387">
    <property type="entry name" value="HATPase_c"/>
    <property type="match status" value="1"/>
</dbReference>
<evidence type="ECO:0000256" key="7">
    <source>
        <dbReference type="ARBA" id="ARBA00022840"/>
    </source>
</evidence>
<evidence type="ECO:0000256" key="1">
    <source>
        <dbReference type="ARBA" id="ARBA00000085"/>
    </source>
</evidence>
<keyword evidence="12" id="KW-1185">Reference proteome</keyword>
<dbReference type="InterPro" id="IPR004358">
    <property type="entry name" value="Sig_transdc_His_kin-like_C"/>
</dbReference>
<keyword evidence="6" id="KW-0418">Kinase</keyword>
<accession>A0ABZ0IH96</accession>
<dbReference type="Pfam" id="PF00989">
    <property type="entry name" value="PAS"/>
    <property type="match status" value="1"/>
</dbReference>
<sequence length="375" mass="40727">MNLIYSAVPALALLIVLVLLYRQRREYQQTFEELPTGLCVVGGDNRVLRWNRQMSSLSGVSAEEAITENITNLPSPWPLALSEALEDPHGTVIKQSLGYDENGGERWVIVHSSPLQLPGRRRQILVEDITDYQRLQDELLHNERLASIGRLAAGVAHEIGNPVTGIACIAQNLADNADATELDVGTQEILKQTERISRTVNSLMQLSHPGSGAQEADSVACNLADCIDEAAHLLNLDMDVPRGEFTNNTDRELLVRGDNQLLLQVFLNLLDNARSAAAEEGPVTIDAHQDGDTTTICIDNPGPAISPEVISQVFEPFYTTKDVGEGTGLGLALVRRMLEDMGGSVSLVSPAPSSPGRGVRARVVLFSAEYAQSFE</sequence>
<keyword evidence="7 11" id="KW-0067">ATP-binding</keyword>
<comment type="catalytic activity">
    <reaction evidence="1">
        <text>ATP + protein L-histidine = ADP + protein N-phospho-L-histidine.</text>
        <dbReference type="EC" id="2.7.13.3"/>
    </reaction>
</comment>
<evidence type="ECO:0000256" key="4">
    <source>
        <dbReference type="ARBA" id="ARBA00022679"/>
    </source>
</evidence>
<dbReference type="Proteomes" id="UP001626549">
    <property type="component" value="Chromosome"/>
</dbReference>
<dbReference type="PANTHER" id="PTHR43065:SF10">
    <property type="entry name" value="PEROXIDE STRESS-ACTIVATED HISTIDINE KINASE MAK3"/>
    <property type="match status" value="1"/>
</dbReference>
<dbReference type="RefSeq" id="WP_407329233.1">
    <property type="nucleotide sequence ID" value="NZ_CP136865.1"/>
</dbReference>
<dbReference type="InterPro" id="IPR036097">
    <property type="entry name" value="HisK_dim/P_sf"/>
</dbReference>
<dbReference type="InterPro" id="IPR000014">
    <property type="entry name" value="PAS"/>
</dbReference>
<dbReference type="InterPro" id="IPR003661">
    <property type="entry name" value="HisK_dim/P_dom"/>
</dbReference>
<dbReference type="GO" id="GO:0005524">
    <property type="term" value="F:ATP binding"/>
    <property type="evidence" value="ECO:0007669"/>
    <property type="project" value="UniProtKB-KW"/>
</dbReference>
<evidence type="ECO:0000256" key="3">
    <source>
        <dbReference type="ARBA" id="ARBA00022553"/>
    </source>
</evidence>
<dbReference type="SMART" id="SM00388">
    <property type="entry name" value="HisKA"/>
    <property type="match status" value="1"/>
</dbReference>
<keyword evidence="3" id="KW-0597">Phosphoprotein</keyword>
<dbReference type="InterPro" id="IPR013767">
    <property type="entry name" value="PAS_fold"/>
</dbReference>
<evidence type="ECO:0000313" key="11">
    <source>
        <dbReference type="EMBL" id="WOJ98063.1"/>
    </source>
</evidence>
<gene>
    <name evidence="11" type="ORF">R0137_05670</name>
</gene>
<dbReference type="SUPFAM" id="SSF47384">
    <property type="entry name" value="Homodimeric domain of signal transducing histidine kinase"/>
    <property type="match status" value="1"/>
</dbReference>
<evidence type="ECO:0000256" key="8">
    <source>
        <dbReference type="ARBA" id="ARBA00023012"/>
    </source>
</evidence>
<dbReference type="Pfam" id="PF02518">
    <property type="entry name" value="HATPase_c"/>
    <property type="match status" value="1"/>
</dbReference>